<dbReference type="SUPFAM" id="SSF48452">
    <property type="entry name" value="TPR-like"/>
    <property type="match status" value="1"/>
</dbReference>
<accession>A0A1H7SD41</accession>
<comment type="subcellular location">
    <subcellularLocation>
        <location evidence="1">Cell outer membrane</location>
    </subcellularLocation>
</comment>
<keyword evidence="3" id="KW-0732">Signal</keyword>
<protein>
    <submittedName>
        <fullName evidence="8">SusD family protein</fullName>
    </submittedName>
</protein>
<dbReference type="EMBL" id="FNZR01000008">
    <property type="protein sequence ID" value="SEL70298.1"/>
    <property type="molecule type" value="Genomic_DNA"/>
</dbReference>
<dbReference type="Gene3D" id="1.25.40.390">
    <property type="match status" value="2"/>
</dbReference>
<dbReference type="InterPro" id="IPR011990">
    <property type="entry name" value="TPR-like_helical_dom_sf"/>
</dbReference>
<dbReference type="AlphaFoldDB" id="A0A1H7SD41"/>
<organism evidence="8 9">
    <name type="scientific">Parapedobacter koreensis</name>
    <dbReference type="NCBI Taxonomy" id="332977"/>
    <lineage>
        <taxon>Bacteria</taxon>
        <taxon>Pseudomonadati</taxon>
        <taxon>Bacteroidota</taxon>
        <taxon>Sphingobacteriia</taxon>
        <taxon>Sphingobacteriales</taxon>
        <taxon>Sphingobacteriaceae</taxon>
        <taxon>Parapedobacter</taxon>
    </lineage>
</organism>
<keyword evidence="9" id="KW-1185">Reference proteome</keyword>
<evidence type="ECO:0000256" key="5">
    <source>
        <dbReference type="ARBA" id="ARBA00023237"/>
    </source>
</evidence>
<evidence type="ECO:0000256" key="4">
    <source>
        <dbReference type="ARBA" id="ARBA00023136"/>
    </source>
</evidence>
<reference evidence="9" key="1">
    <citation type="submission" date="2016-10" db="EMBL/GenBank/DDBJ databases">
        <authorList>
            <person name="Varghese N."/>
            <person name="Submissions S."/>
        </authorList>
    </citation>
    <scope>NUCLEOTIDE SEQUENCE [LARGE SCALE GENOMIC DNA]</scope>
    <source>
        <strain evidence="9">Jip14</strain>
    </source>
</reference>
<evidence type="ECO:0000313" key="9">
    <source>
        <dbReference type="Proteomes" id="UP000198916"/>
    </source>
</evidence>
<comment type="similarity">
    <text evidence="2">Belongs to the SusD family.</text>
</comment>
<keyword evidence="5" id="KW-0998">Cell outer membrane</keyword>
<name>A0A1H7SD41_9SPHI</name>
<dbReference type="Pfam" id="PF07980">
    <property type="entry name" value="SusD_RagB"/>
    <property type="match status" value="1"/>
</dbReference>
<evidence type="ECO:0000256" key="1">
    <source>
        <dbReference type="ARBA" id="ARBA00004442"/>
    </source>
</evidence>
<evidence type="ECO:0000313" key="8">
    <source>
        <dbReference type="EMBL" id="SEL70298.1"/>
    </source>
</evidence>
<dbReference type="PROSITE" id="PS51257">
    <property type="entry name" value="PROKAR_LIPOPROTEIN"/>
    <property type="match status" value="1"/>
</dbReference>
<sequence>MTMKHIIAIAIAAIFLLSSCENYLAMKPDKALAVPNGLSDMQALLDATRFLNESRPAAHMIASDNLYIEDADWNALYDVTSKNAYTWQRDVFNDFDTNDWTNTYAALLHTNVIIDGIGRVDRTLVNGMEWDAVKGGALFHRAMAFYELAQLFAKPYDASAAETDLGVVLRLEPAIDQPSVRASLQQTYQQIVGDLKGAVPLLPIHTEYVTRPSKLAALGLLARTYLVMGEYGQALEYANEFLGLNSELMDFNTKDVSLANPIEQFNEEVVYHSTAFGWPGLSYPSAKVDTLLYRSYADNDLRKTLFFEPHASDDIEFRGSYNGARGLFTGIATDELYLIRAECRARLGQWKEAMEDLNELLEKRYIEGSFIDFDAADAEEALNIVLQERRKELIFRGLRWTDLRRLNNDPRFAVEIMRTVNGQAYRLSPDNGGYIFPIPLKVIESSGIPQNK</sequence>
<proteinExistence type="inferred from homology"/>
<keyword evidence="4" id="KW-0472">Membrane</keyword>
<dbReference type="OrthoDB" id="653598at2"/>
<feature type="domain" description="RagB/SusD" evidence="6">
    <location>
        <begin position="335"/>
        <end position="406"/>
    </location>
</feature>
<dbReference type="Proteomes" id="UP000198916">
    <property type="component" value="Unassembled WGS sequence"/>
</dbReference>
<evidence type="ECO:0000256" key="2">
    <source>
        <dbReference type="ARBA" id="ARBA00006275"/>
    </source>
</evidence>
<dbReference type="InterPro" id="IPR012944">
    <property type="entry name" value="SusD_RagB_dom"/>
</dbReference>
<evidence type="ECO:0000256" key="3">
    <source>
        <dbReference type="ARBA" id="ARBA00022729"/>
    </source>
</evidence>
<dbReference type="STRING" id="332977.SAMN05421740_108224"/>
<feature type="domain" description="SusD-like N-terminal" evidence="7">
    <location>
        <begin position="23"/>
        <end position="226"/>
    </location>
</feature>
<gene>
    <name evidence="8" type="ORF">SAMN05421740_108224</name>
</gene>
<dbReference type="InterPro" id="IPR033985">
    <property type="entry name" value="SusD-like_N"/>
</dbReference>
<dbReference type="GO" id="GO:0009279">
    <property type="term" value="C:cell outer membrane"/>
    <property type="evidence" value="ECO:0007669"/>
    <property type="project" value="UniProtKB-SubCell"/>
</dbReference>
<evidence type="ECO:0000259" key="7">
    <source>
        <dbReference type="Pfam" id="PF14322"/>
    </source>
</evidence>
<dbReference type="Pfam" id="PF14322">
    <property type="entry name" value="SusD-like_3"/>
    <property type="match status" value="1"/>
</dbReference>
<evidence type="ECO:0000259" key="6">
    <source>
        <dbReference type="Pfam" id="PF07980"/>
    </source>
</evidence>